<comment type="caution">
    <text evidence="1">The sequence shown here is derived from an EMBL/GenBank/DDBJ whole genome shotgun (WGS) entry which is preliminary data.</text>
</comment>
<proteinExistence type="predicted"/>
<dbReference type="PROSITE" id="PS51257">
    <property type="entry name" value="PROKAR_LIPOPROTEIN"/>
    <property type="match status" value="1"/>
</dbReference>
<gene>
    <name evidence="1" type="ORF">JCM19314_769</name>
</gene>
<accession>A0A090QDY5</accession>
<name>A0A090QDY5_NONUL</name>
<dbReference type="Proteomes" id="UP000029226">
    <property type="component" value="Unassembled WGS sequence"/>
</dbReference>
<evidence type="ECO:0000313" key="2">
    <source>
        <dbReference type="Proteomes" id="UP000029226"/>
    </source>
</evidence>
<evidence type="ECO:0000313" key="1">
    <source>
        <dbReference type="EMBL" id="GAL01325.1"/>
    </source>
</evidence>
<protein>
    <recommendedName>
        <fullName evidence="3">DUF4252 domain-containing protein</fullName>
    </recommendedName>
</protein>
<dbReference type="Pfam" id="PF14060">
    <property type="entry name" value="DUF4252"/>
    <property type="match status" value="1"/>
</dbReference>
<dbReference type="EMBL" id="BBMM01000010">
    <property type="protein sequence ID" value="GAL01325.1"/>
    <property type="molecule type" value="Genomic_DNA"/>
</dbReference>
<evidence type="ECO:0008006" key="3">
    <source>
        <dbReference type="Google" id="ProtNLM"/>
    </source>
</evidence>
<dbReference type="InterPro" id="IPR025348">
    <property type="entry name" value="DUF4252"/>
</dbReference>
<sequence length="217" mass="24228">MNNLIIRVLALGITLILFLTSCSSDPSLQQYFVDSQEKQGFITTTIPKSILGLDVSQMSDKSQEAYNSIDKVNLLYYPIDKQNTAAFEKENAQLNAILKSDDFKTLMTHKSDGVNMRFLYDGSSESIDEMIIYGSSPEMELGVARVLGDDMKLGSIMKMMEEMKDVNLDQTGINNILKDIGVDLNEEGEIDEEAVKKIMASKGMDTTNLHIDMNSKE</sequence>
<dbReference type="AlphaFoldDB" id="A0A090QDY5"/>
<reference evidence="1 2" key="1">
    <citation type="journal article" date="2014" name="Genome Announc.">
        <title>Draft Genome Sequences of Marine Flavobacterium Nonlabens Strains NR17, NR24, NR27, NR32, NR33, and Ara13.</title>
        <authorList>
            <person name="Nakanishi M."/>
            <person name="Meirelles P."/>
            <person name="Suzuki R."/>
            <person name="Takatani N."/>
            <person name="Mino S."/>
            <person name="Suda W."/>
            <person name="Oshima K."/>
            <person name="Hattori M."/>
            <person name="Ohkuma M."/>
            <person name="Hosokawa M."/>
            <person name="Miyashita K."/>
            <person name="Thompson F.L."/>
            <person name="Niwa A."/>
            <person name="Sawabe T."/>
            <person name="Sawabe T."/>
        </authorList>
    </citation>
    <scope>NUCLEOTIDE SEQUENCE [LARGE SCALE GENOMIC DNA]</scope>
    <source>
        <strain evidence="2">JCM19314</strain>
    </source>
</reference>
<organism evidence="1 2">
    <name type="scientific">Nonlabens ulvanivorans</name>
    <name type="common">Persicivirga ulvanivorans</name>
    <dbReference type="NCBI Taxonomy" id="906888"/>
    <lineage>
        <taxon>Bacteria</taxon>
        <taxon>Pseudomonadati</taxon>
        <taxon>Bacteroidota</taxon>
        <taxon>Flavobacteriia</taxon>
        <taxon>Flavobacteriales</taxon>
        <taxon>Flavobacteriaceae</taxon>
        <taxon>Nonlabens</taxon>
    </lineage>
</organism>